<evidence type="ECO:0000256" key="1">
    <source>
        <dbReference type="ARBA" id="ARBA00004429"/>
    </source>
</evidence>
<dbReference type="FunFam" id="1.20.1640.10:FF:000001">
    <property type="entry name" value="Efflux pump membrane transporter"/>
    <property type="match status" value="1"/>
</dbReference>
<keyword evidence="8 9" id="KW-0472">Membrane</keyword>
<dbReference type="EMBL" id="CP036279">
    <property type="protein sequence ID" value="QDU63965.1"/>
    <property type="molecule type" value="Genomic_DNA"/>
</dbReference>
<dbReference type="SUPFAM" id="SSF82714">
    <property type="entry name" value="Multidrug efflux transporter AcrB TolC docking domain, DN and DC subdomains"/>
    <property type="match status" value="2"/>
</dbReference>
<dbReference type="Gene3D" id="3.30.70.1440">
    <property type="entry name" value="Multidrug efflux transporter AcrB pore domain"/>
    <property type="match status" value="1"/>
</dbReference>
<reference evidence="10 11" key="1">
    <citation type="submission" date="2019-02" db="EMBL/GenBank/DDBJ databases">
        <title>Deep-cultivation of Planctomycetes and their phenomic and genomic characterization uncovers novel biology.</title>
        <authorList>
            <person name="Wiegand S."/>
            <person name="Jogler M."/>
            <person name="Boedeker C."/>
            <person name="Pinto D."/>
            <person name="Vollmers J."/>
            <person name="Rivas-Marin E."/>
            <person name="Kohn T."/>
            <person name="Peeters S.H."/>
            <person name="Heuer A."/>
            <person name="Rast P."/>
            <person name="Oberbeckmann S."/>
            <person name="Bunk B."/>
            <person name="Jeske O."/>
            <person name="Meyerdierks A."/>
            <person name="Storesund J.E."/>
            <person name="Kallscheuer N."/>
            <person name="Luecker S."/>
            <person name="Lage O.M."/>
            <person name="Pohl T."/>
            <person name="Merkel B.J."/>
            <person name="Hornburger P."/>
            <person name="Mueller R.-W."/>
            <person name="Bruemmer F."/>
            <person name="Labrenz M."/>
            <person name="Spormann A.M."/>
            <person name="Op den Camp H."/>
            <person name="Overmann J."/>
            <person name="Amann R."/>
            <person name="Jetten M.S.M."/>
            <person name="Mascher T."/>
            <person name="Medema M.H."/>
            <person name="Devos D.P."/>
            <person name="Kaster A.-K."/>
            <person name="Ovreas L."/>
            <person name="Rohde M."/>
            <person name="Galperin M.Y."/>
            <person name="Jogler C."/>
        </authorList>
    </citation>
    <scope>NUCLEOTIDE SEQUENCE [LARGE SCALE GENOMIC DNA]</scope>
    <source>
        <strain evidence="10 11">Pan216</strain>
    </source>
</reference>
<name>A0A518BAE9_9BACT</name>
<keyword evidence="6 9" id="KW-0812">Transmembrane</keyword>
<dbReference type="NCBIfam" id="TIGR00915">
    <property type="entry name" value="2A0602"/>
    <property type="match status" value="1"/>
</dbReference>
<comment type="subcellular location">
    <subcellularLocation>
        <location evidence="1">Cell inner membrane</location>
        <topology evidence="1">Multi-pass membrane protein</topology>
    </subcellularLocation>
</comment>
<dbReference type="GO" id="GO:0042910">
    <property type="term" value="F:xenobiotic transmembrane transporter activity"/>
    <property type="evidence" value="ECO:0007669"/>
    <property type="project" value="TreeGrafter"/>
</dbReference>
<protein>
    <submittedName>
        <fullName evidence="10">Efflux pump membrane transporter BepE</fullName>
    </submittedName>
</protein>
<gene>
    <name evidence="10" type="primary">bepE_3</name>
    <name evidence="10" type="ORF">Pan216_48460</name>
</gene>
<feature type="transmembrane region" description="Helical" evidence="9">
    <location>
        <begin position="981"/>
        <end position="1003"/>
    </location>
</feature>
<evidence type="ECO:0000256" key="2">
    <source>
        <dbReference type="ARBA" id="ARBA00010942"/>
    </source>
</evidence>
<accession>A0A518BAE9</accession>
<feature type="transmembrane region" description="Helical" evidence="9">
    <location>
        <begin position="442"/>
        <end position="467"/>
    </location>
</feature>
<keyword evidence="11" id="KW-1185">Reference proteome</keyword>
<dbReference type="NCBIfam" id="NF000282">
    <property type="entry name" value="RND_permease_1"/>
    <property type="match status" value="1"/>
</dbReference>
<keyword evidence="3" id="KW-0813">Transport</keyword>
<dbReference type="InterPro" id="IPR027463">
    <property type="entry name" value="AcrB_DN_DC_subdom"/>
</dbReference>
<dbReference type="RefSeq" id="WP_145261825.1">
    <property type="nucleotide sequence ID" value="NZ_CP036279.1"/>
</dbReference>
<dbReference type="Gene3D" id="3.30.70.1430">
    <property type="entry name" value="Multidrug efflux transporter AcrB pore domain"/>
    <property type="match status" value="2"/>
</dbReference>
<evidence type="ECO:0000313" key="11">
    <source>
        <dbReference type="Proteomes" id="UP000317093"/>
    </source>
</evidence>
<feature type="transmembrane region" description="Helical" evidence="9">
    <location>
        <begin position="341"/>
        <end position="360"/>
    </location>
</feature>
<feature type="transmembrane region" description="Helical" evidence="9">
    <location>
        <begin position="906"/>
        <end position="926"/>
    </location>
</feature>
<dbReference type="PANTHER" id="PTHR32063">
    <property type="match status" value="1"/>
</dbReference>
<dbReference type="InterPro" id="IPR004764">
    <property type="entry name" value="MdtF-like"/>
</dbReference>
<comment type="similarity">
    <text evidence="2">Belongs to the resistance-nodulation-cell division (RND) (TC 2.A.6) family.</text>
</comment>
<sequence length="1054" mass="113860">MSRFFIKRPIFAMVCSIMITLMGVVALLALPVAQYPPIVPPTIQVTTSYPGANSVVLAETVAEPIEEQVNGVEGMIYMSSTCSNNGDYTLTVSFDIGTDPNMALMFVQTRIQNAIAQLPDIVQKQGITTRMQSPNILIAINLVSPNGRYDQLYMSNYAEINIFDALSRLPGVGTVLIHGERDYSMRAWIDPEKLAELGLTTTDVYDAISEQNVEVAPGFIGQPPVPAGQAYELVLQTKGRLTSIEEFGDIIVKVGQRGALVRLKDVADIRLGSQNSDLSAYRDGAPSVALAVYPLPEANSLSTARGVYALLDKLEKDFPDGLEWVVGLDTTPYIRSSIQDVVGTLLTAIGLVAIVVLLFLQNWRAALIPLVAVPVAIVGTFSAMAALGFSLNMLSLFGLVLAIGIVVDDAIVVVENVERWLEEGYPPDEAAANAMEEVQGPIVGVLLVLCAVFVPCAFIPGLTGLFFRQFALTIAVSTAFSAFNSLTLSPALAALLLRKRSEMSDPITRVLNAIFGWFFRLFNRGFDWGTKSYTWIVGGMLRLSLLVLVLYGGLLALTVISFTTYPTGLIPQQDQGYIIANVQLPESASLERTSAVLEKLDKIAREQPGVHATMAISGFSIIVTTDCSNWGTLFITLDPFSKRTTPETQAAYITAKLNKIYREEIIGARVDVMGAPPVPGLGQSGGFQLQIEDQTGLGLSALEGTAEALVDAANQQPGLKGVFTSFTNSAPQLYLDINRTMVMQTGVKLSDVFNTLNVSFGSVYVNLFNEFGRVWQVNIMAEGKYRTDINDMKLLQVKNQAGETVPIGSFLSSRPTTGPLFVMRYNDLNSASINGGNGPGYSSGQAISLVEQLCEKHLPPGMTYDWTNLSYQEVTAGNTGILIFGLAVLVAFLVLAALYESWSLPFAIILIVPMCLLCALAGVASVGNSMDIFVQIGFVVLIGMAAKNAILIVEFAKQEREKGLSRREATLSACRLRIRPILMTSVAFIAGVYPLAVATGAGWEMRRSLGTAVLAGMFGVTLFGVFLTPVFYYVITWFGRRRDDAAADVDPAAT</sequence>
<evidence type="ECO:0000256" key="8">
    <source>
        <dbReference type="ARBA" id="ARBA00023136"/>
    </source>
</evidence>
<evidence type="ECO:0000256" key="9">
    <source>
        <dbReference type="SAM" id="Phobius"/>
    </source>
</evidence>
<dbReference type="GO" id="GO:0009636">
    <property type="term" value="P:response to toxic substance"/>
    <property type="evidence" value="ECO:0007669"/>
    <property type="project" value="UniProtKB-ARBA"/>
</dbReference>
<dbReference type="InterPro" id="IPR001036">
    <property type="entry name" value="Acrflvin-R"/>
</dbReference>
<dbReference type="GO" id="GO:0005886">
    <property type="term" value="C:plasma membrane"/>
    <property type="evidence" value="ECO:0007669"/>
    <property type="project" value="UniProtKB-SubCell"/>
</dbReference>
<dbReference type="Proteomes" id="UP000317093">
    <property type="component" value="Chromosome"/>
</dbReference>
<keyword evidence="4" id="KW-1003">Cell membrane</keyword>
<dbReference type="AlphaFoldDB" id="A0A518BAE9"/>
<dbReference type="PANTHER" id="PTHR32063:SF11">
    <property type="entry name" value="CATION OR DRUG EFFLUX SYSTEM PROTEIN"/>
    <property type="match status" value="1"/>
</dbReference>
<evidence type="ECO:0000313" key="10">
    <source>
        <dbReference type="EMBL" id="QDU63965.1"/>
    </source>
</evidence>
<dbReference type="OrthoDB" id="220575at2"/>
<feature type="transmembrane region" description="Helical" evidence="9">
    <location>
        <begin position="932"/>
        <end position="956"/>
    </location>
</feature>
<dbReference type="PRINTS" id="PR00702">
    <property type="entry name" value="ACRIFLAVINRP"/>
</dbReference>
<dbReference type="Pfam" id="PF00873">
    <property type="entry name" value="ACR_tran"/>
    <property type="match status" value="1"/>
</dbReference>
<feature type="transmembrane region" description="Helical" evidence="9">
    <location>
        <begin position="880"/>
        <end position="899"/>
    </location>
</feature>
<feature type="transmembrane region" description="Helical" evidence="9">
    <location>
        <begin position="367"/>
        <end position="387"/>
    </location>
</feature>
<keyword evidence="5" id="KW-0997">Cell inner membrane</keyword>
<proteinExistence type="inferred from homology"/>
<evidence type="ECO:0000256" key="3">
    <source>
        <dbReference type="ARBA" id="ARBA00022448"/>
    </source>
</evidence>
<evidence type="ECO:0000256" key="6">
    <source>
        <dbReference type="ARBA" id="ARBA00022692"/>
    </source>
</evidence>
<feature type="transmembrane region" description="Helical" evidence="9">
    <location>
        <begin position="543"/>
        <end position="565"/>
    </location>
</feature>
<keyword evidence="7 9" id="KW-1133">Transmembrane helix</keyword>
<dbReference type="Gene3D" id="3.30.2090.10">
    <property type="entry name" value="Multidrug efflux transporter AcrB TolC docking domain, DN and DC subdomains"/>
    <property type="match status" value="2"/>
</dbReference>
<dbReference type="Gene3D" id="1.20.1640.10">
    <property type="entry name" value="Multidrug efflux transporter AcrB transmembrane domain"/>
    <property type="match status" value="2"/>
</dbReference>
<dbReference type="SUPFAM" id="SSF82866">
    <property type="entry name" value="Multidrug efflux transporter AcrB transmembrane domain"/>
    <property type="match status" value="2"/>
</dbReference>
<evidence type="ECO:0000256" key="7">
    <source>
        <dbReference type="ARBA" id="ARBA00022989"/>
    </source>
</evidence>
<dbReference type="SUPFAM" id="SSF82693">
    <property type="entry name" value="Multidrug efflux transporter AcrB pore domain, PN1, PN2, PC1 and PC2 subdomains"/>
    <property type="match status" value="4"/>
</dbReference>
<dbReference type="KEGG" id="knv:Pan216_48460"/>
<feature type="transmembrane region" description="Helical" evidence="9">
    <location>
        <begin position="473"/>
        <end position="497"/>
    </location>
</feature>
<dbReference type="Gene3D" id="3.30.70.1320">
    <property type="entry name" value="Multidrug efflux transporter AcrB pore domain like"/>
    <property type="match status" value="1"/>
</dbReference>
<feature type="transmembrane region" description="Helical" evidence="9">
    <location>
        <begin position="1009"/>
        <end position="1035"/>
    </location>
</feature>
<dbReference type="GO" id="GO:0015562">
    <property type="term" value="F:efflux transmembrane transporter activity"/>
    <property type="evidence" value="ECO:0007669"/>
    <property type="project" value="InterPro"/>
</dbReference>
<dbReference type="FunFam" id="3.30.70.1430:FF:000001">
    <property type="entry name" value="Efflux pump membrane transporter"/>
    <property type="match status" value="1"/>
</dbReference>
<evidence type="ECO:0000256" key="4">
    <source>
        <dbReference type="ARBA" id="ARBA00022475"/>
    </source>
</evidence>
<evidence type="ECO:0000256" key="5">
    <source>
        <dbReference type="ARBA" id="ARBA00022519"/>
    </source>
</evidence>
<organism evidence="10 11">
    <name type="scientific">Kolteria novifilia</name>
    <dbReference type="NCBI Taxonomy" id="2527975"/>
    <lineage>
        <taxon>Bacteria</taxon>
        <taxon>Pseudomonadati</taxon>
        <taxon>Planctomycetota</taxon>
        <taxon>Planctomycetia</taxon>
        <taxon>Kolteriales</taxon>
        <taxon>Kolteriaceae</taxon>
        <taxon>Kolteria</taxon>
    </lineage>
</organism>